<dbReference type="SMART" id="SM00382">
    <property type="entry name" value="AAA"/>
    <property type="match status" value="2"/>
</dbReference>
<dbReference type="GO" id="GO:0005886">
    <property type="term" value="C:plasma membrane"/>
    <property type="evidence" value="ECO:0007669"/>
    <property type="project" value="UniProtKB-SubCell"/>
</dbReference>
<dbReference type="InterPro" id="IPR034001">
    <property type="entry name" value="ABCG_PDR_1"/>
</dbReference>
<dbReference type="InterPro" id="IPR017871">
    <property type="entry name" value="ABC_transporter-like_CS"/>
</dbReference>
<dbReference type="GO" id="GO:0016887">
    <property type="term" value="F:ATP hydrolysis activity"/>
    <property type="evidence" value="ECO:0007669"/>
    <property type="project" value="InterPro"/>
</dbReference>
<dbReference type="eggNOG" id="KOG0065">
    <property type="taxonomic scope" value="Eukaryota"/>
</dbReference>
<organism evidence="14">
    <name type="scientific">Chaetomium thermophilum (strain DSM 1495 / CBS 144.50 / IMI 039719)</name>
    <name type="common">Thermochaetoides thermophila</name>
    <dbReference type="NCBI Taxonomy" id="759272"/>
    <lineage>
        <taxon>Eukaryota</taxon>
        <taxon>Fungi</taxon>
        <taxon>Dikarya</taxon>
        <taxon>Ascomycota</taxon>
        <taxon>Pezizomycotina</taxon>
        <taxon>Sordariomycetes</taxon>
        <taxon>Sordariomycetidae</taxon>
        <taxon>Sordariales</taxon>
        <taxon>Chaetomiaceae</taxon>
        <taxon>Thermochaetoides</taxon>
    </lineage>
</organism>
<feature type="transmembrane region" description="Helical" evidence="11">
    <location>
        <begin position="523"/>
        <end position="544"/>
    </location>
</feature>
<dbReference type="GeneID" id="18258042"/>
<evidence type="ECO:0000256" key="6">
    <source>
        <dbReference type="ARBA" id="ARBA00022741"/>
    </source>
</evidence>
<keyword evidence="7" id="KW-0067">ATP-binding</keyword>
<evidence type="ECO:0000256" key="5">
    <source>
        <dbReference type="ARBA" id="ARBA00022692"/>
    </source>
</evidence>
<keyword evidence="4" id="KW-1003">Cell membrane</keyword>
<evidence type="ECO:0000313" key="14">
    <source>
        <dbReference type="Proteomes" id="UP000008066"/>
    </source>
</evidence>
<dbReference type="CDD" id="cd03232">
    <property type="entry name" value="ABCG_PDR_domain2"/>
    <property type="match status" value="1"/>
</dbReference>
<dbReference type="Proteomes" id="UP000008066">
    <property type="component" value="Unassembled WGS sequence"/>
</dbReference>
<feature type="transmembrane region" description="Helical" evidence="11">
    <location>
        <begin position="662"/>
        <end position="682"/>
    </location>
</feature>
<name>G0S8R2_CHATD</name>
<dbReference type="InterPro" id="IPR043926">
    <property type="entry name" value="ABCG_dom"/>
</dbReference>
<dbReference type="FunFam" id="3.40.50.300:FF:001465">
    <property type="entry name" value="ABC multidrug transporter (Eurofung)"/>
    <property type="match status" value="1"/>
</dbReference>
<dbReference type="Pfam" id="PF01061">
    <property type="entry name" value="ABC2_membrane"/>
    <property type="match status" value="2"/>
</dbReference>
<reference evidence="13 14" key="1">
    <citation type="journal article" date="2011" name="Cell">
        <title>Insight into structure and assembly of the nuclear pore complex by utilizing the genome of a eukaryotic thermophile.</title>
        <authorList>
            <person name="Amlacher S."/>
            <person name="Sarges P."/>
            <person name="Flemming D."/>
            <person name="van Noort V."/>
            <person name="Kunze R."/>
            <person name="Devos D.P."/>
            <person name="Arumugam M."/>
            <person name="Bork P."/>
            <person name="Hurt E."/>
        </authorList>
    </citation>
    <scope>NUCLEOTIDE SEQUENCE [LARGE SCALE GENOMIC DNA]</scope>
    <source>
        <strain evidence="14">DSM 1495 / CBS 144.50 / IMI 039719</strain>
    </source>
</reference>
<evidence type="ECO:0000256" key="4">
    <source>
        <dbReference type="ARBA" id="ARBA00022475"/>
    </source>
</evidence>
<keyword evidence="10" id="KW-0325">Glycoprotein</keyword>
<dbReference type="InterPro" id="IPR003439">
    <property type="entry name" value="ABC_transporter-like_ATP-bd"/>
</dbReference>
<dbReference type="OrthoDB" id="245989at2759"/>
<dbReference type="KEGG" id="cthr:CTHT_0040040"/>
<dbReference type="Pfam" id="PF06422">
    <property type="entry name" value="PDR_CDR"/>
    <property type="match status" value="1"/>
</dbReference>
<evidence type="ECO:0000256" key="3">
    <source>
        <dbReference type="ARBA" id="ARBA00022448"/>
    </source>
</evidence>
<dbReference type="InterPro" id="IPR010929">
    <property type="entry name" value="PDR_CDR_ABC"/>
</dbReference>
<evidence type="ECO:0000256" key="7">
    <source>
        <dbReference type="ARBA" id="ARBA00022840"/>
    </source>
</evidence>
<evidence type="ECO:0000259" key="12">
    <source>
        <dbReference type="PROSITE" id="PS50893"/>
    </source>
</evidence>
<protein>
    <submittedName>
        <fullName evidence="13">ATPase-like protein</fullName>
    </submittedName>
</protein>
<proteinExistence type="inferred from homology"/>
<dbReference type="EMBL" id="GL988042">
    <property type="protein sequence ID" value="EGS20265.1"/>
    <property type="molecule type" value="Genomic_DNA"/>
</dbReference>
<accession>G0S8R2</accession>
<dbReference type="PANTHER" id="PTHR19241">
    <property type="entry name" value="ATP-BINDING CASSETTE TRANSPORTER"/>
    <property type="match status" value="1"/>
</dbReference>
<comment type="similarity">
    <text evidence="2">Belongs to the ABC transporter superfamily. ABCG family. PDR (TC 3.A.1.205) subfamily.</text>
</comment>
<feature type="transmembrane region" description="Helical" evidence="11">
    <location>
        <begin position="1105"/>
        <end position="1126"/>
    </location>
</feature>
<dbReference type="InterPro" id="IPR003593">
    <property type="entry name" value="AAA+_ATPase"/>
</dbReference>
<keyword evidence="3" id="KW-0813">Transport</keyword>
<dbReference type="GO" id="GO:0005524">
    <property type="term" value="F:ATP binding"/>
    <property type="evidence" value="ECO:0007669"/>
    <property type="project" value="UniProtKB-KW"/>
</dbReference>
<dbReference type="InterPro" id="IPR013525">
    <property type="entry name" value="ABC2_TM"/>
</dbReference>
<feature type="transmembrane region" description="Helical" evidence="11">
    <location>
        <begin position="1250"/>
        <end position="1270"/>
    </location>
</feature>
<feature type="transmembrane region" description="Helical" evidence="11">
    <location>
        <begin position="1189"/>
        <end position="1205"/>
    </location>
</feature>
<sequence>MSSPASSFHLDTSELKADLNIASLGLEPRRLGVSWKDLTVTADATNATIHNNFFSQYNIFQKLRDSRRKPPVKTILDNSHGCVKPGEMLLVLGRPGSGCTTLLSVLANRRRGCASVTGDVWYGSMSAAEAEQYRGQIVMNTEEELFFPSLTVTQTIDFATRLKVPANEGVSQEELRQKMQDFLLKSMGMSHTRNTKLGNEFIRGVSGGERKRVSIIECLSTRGAVFCWDNSTRGLDASTALEWAKAIRTLTDTLGLATIATLYQAGNAIYHLFDKVLLLDGGKQIFYGPIKDARPFMESLGFACQEGANVADFLTGVTVPTERRIRPGYELTFPRTAEEVKEAYEKSSIYGRMRRECDYPFTEEARENTARFKQTVAAEKHTQLPRDSPLTVSFTEQVKACVMRQYQIVWGDKTSFLVKQLFTIMQALVMGSLFYNAPDNSSGLFGKSGALFFSLLYNALLSMTEVSNSFSGRSILIKHRYFALHHPAAFCVAQIAADIPLVFFQISVFSVIMYFLVGLEASAGVFFTYWLILAVTTVCMTALFRAIGASFSAFDGAAKMAGLTITSAMMYTGYMVQKPQMHPWFVWIYWINPLAYAFDALLSNEFHGKIIPCVGNNLVPNGPGYSDAARQSCAGVPGAVQGQTFLTGDQYLAALTYSHTHIWRNVGIIVAFWALFVIWTVISTSRWRAPTEGGSTLLIPRECSKPLKQDEEAPAEKSPITHSRAQLTSHNQLLRTTSLLTFQSLSYILKSPHGDGDLTLLSNIQGWVKPGMLGALMGASGAGKTTLLDVLAQRKTDGVVTGSILVDGRPLPLAFARSAGYCEQLDVHEPWVTVREALEFSALTRQGRNVSRKEKLEYVERVIELLELQDLADTLIGTPGNGLSVEQRKRVTIGVELVAKPSIVLFLDEPTSGLDGQAAYNTVRFLRKLADAGQAVLVTIHQPSAQVFGLFDALLLLAPGGRTAFFGEMGPNGSRVRDYFARYGAPCPEDANLAEHIIDVVSGRPPSQGKDWAETWLSSPEHAAVTRELDTLIATAAAKPPQPLPDDSHEYALPLWEQIKLVTSRTSLSLYRNTPHLNNKLMMHLVCALFNGFTFFQIGDSLSDLQLRVFSVFNFVFVAPGVINQMQPLFLQRRALFEGREHKSRMYSTIAFVTAVIVAEIPYLILCGVVYFTAWYFTAGFPISPSRSLATLLTMLLFELVYTGIGQFEAAAAPNELFAALTNPVVLGLLISFCGVLVPYAQMASFWKHWMYWINPFTYLVGAMMVFGLWKQEVMCKPEELAVLKAPGNLTCGEYLAGYLKGMGTGARLLDPDAVGECRVTFDRADAVSVAKNTRGQDKLAKAQRRQAKPTNAGGLTLARSSDVGGPLFIVSVLPFEAQ</sequence>
<dbReference type="InterPro" id="IPR034003">
    <property type="entry name" value="ABCG_PDR_2"/>
</dbReference>
<dbReference type="InterPro" id="IPR027417">
    <property type="entry name" value="P-loop_NTPase"/>
</dbReference>
<dbReference type="FunFam" id="3.40.50.300:FF:000054">
    <property type="entry name" value="ABC multidrug transporter atrF"/>
    <property type="match status" value="1"/>
</dbReference>
<evidence type="ECO:0000256" key="9">
    <source>
        <dbReference type="ARBA" id="ARBA00023136"/>
    </source>
</evidence>
<dbReference type="Gene3D" id="3.40.50.300">
    <property type="entry name" value="P-loop containing nucleotide triphosphate hydrolases"/>
    <property type="match status" value="2"/>
</dbReference>
<dbReference type="Pfam" id="PF00005">
    <property type="entry name" value="ABC_tran"/>
    <property type="match status" value="2"/>
</dbReference>
<keyword evidence="5 11" id="KW-0812">Transmembrane</keyword>
<dbReference type="SUPFAM" id="SSF52540">
    <property type="entry name" value="P-loop containing nucleoside triphosphate hydrolases"/>
    <property type="match status" value="2"/>
</dbReference>
<feature type="domain" description="ABC transporter" evidence="12">
    <location>
        <begin position="740"/>
        <end position="984"/>
    </location>
</feature>
<dbReference type="PROSITE" id="PS00211">
    <property type="entry name" value="ABC_TRANSPORTER_1"/>
    <property type="match status" value="1"/>
</dbReference>
<evidence type="ECO:0000256" key="11">
    <source>
        <dbReference type="SAM" id="Phobius"/>
    </source>
</evidence>
<comment type="subcellular location">
    <subcellularLocation>
        <location evidence="1">Cell membrane</location>
        <topology evidence="1">Multi-pass membrane protein</topology>
    </subcellularLocation>
</comment>
<feature type="transmembrane region" description="Helical" evidence="11">
    <location>
        <begin position="1081"/>
        <end position="1099"/>
    </location>
</feature>
<evidence type="ECO:0000256" key="8">
    <source>
        <dbReference type="ARBA" id="ARBA00022989"/>
    </source>
</evidence>
<dbReference type="OMA" id="RMNLINP"/>
<evidence type="ECO:0000256" key="10">
    <source>
        <dbReference type="ARBA" id="ARBA00023180"/>
    </source>
</evidence>
<evidence type="ECO:0000313" key="13">
    <source>
        <dbReference type="EMBL" id="EGS20265.1"/>
    </source>
</evidence>
<feature type="transmembrane region" description="Helical" evidence="11">
    <location>
        <begin position="488"/>
        <end position="517"/>
    </location>
</feature>
<dbReference type="CDD" id="cd03233">
    <property type="entry name" value="ABCG_PDR_domain1"/>
    <property type="match status" value="1"/>
</dbReference>
<dbReference type="Pfam" id="PF19055">
    <property type="entry name" value="ABC2_membrane_7"/>
    <property type="match status" value="1"/>
</dbReference>
<keyword evidence="8 11" id="KW-1133">Transmembrane helix</keyword>
<feature type="domain" description="ABC transporter" evidence="12">
    <location>
        <begin position="61"/>
        <end position="306"/>
    </location>
</feature>
<feature type="transmembrane region" description="Helical" evidence="11">
    <location>
        <begin position="1217"/>
        <end position="1238"/>
    </location>
</feature>
<feature type="transmembrane region" description="Helical" evidence="11">
    <location>
        <begin position="1147"/>
        <end position="1177"/>
    </location>
</feature>
<evidence type="ECO:0000256" key="1">
    <source>
        <dbReference type="ARBA" id="ARBA00004651"/>
    </source>
</evidence>
<dbReference type="RefSeq" id="XP_006694414.1">
    <property type="nucleotide sequence ID" value="XM_006694351.1"/>
</dbReference>
<dbReference type="GO" id="GO:0140359">
    <property type="term" value="F:ABC-type transporter activity"/>
    <property type="evidence" value="ECO:0007669"/>
    <property type="project" value="InterPro"/>
</dbReference>
<keyword evidence="14" id="KW-1185">Reference proteome</keyword>
<dbReference type="PROSITE" id="PS50893">
    <property type="entry name" value="ABC_TRANSPORTER_2"/>
    <property type="match status" value="2"/>
</dbReference>
<feature type="transmembrane region" description="Helical" evidence="11">
    <location>
        <begin position="556"/>
        <end position="576"/>
    </location>
</feature>
<dbReference type="HOGENOM" id="CLU_000604_35_0_1"/>
<keyword evidence="6" id="KW-0547">Nucleotide-binding</keyword>
<evidence type="ECO:0000256" key="2">
    <source>
        <dbReference type="ARBA" id="ARBA00006012"/>
    </source>
</evidence>
<gene>
    <name evidence="13" type="ORF">CTHT_0040040</name>
</gene>
<keyword evidence="9 11" id="KW-0472">Membrane</keyword>